<dbReference type="SMART" id="SM00304">
    <property type="entry name" value="HAMP"/>
    <property type="match status" value="1"/>
</dbReference>
<keyword evidence="5 9" id="KW-1133">Transmembrane helix</keyword>
<dbReference type="CDD" id="cd06225">
    <property type="entry name" value="HAMP"/>
    <property type="match status" value="1"/>
</dbReference>
<keyword evidence="13" id="KW-1185">Reference proteome</keyword>
<dbReference type="InterPro" id="IPR003660">
    <property type="entry name" value="HAMP_dom"/>
</dbReference>
<dbReference type="Proteomes" id="UP000887222">
    <property type="component" value="Unassembled WGS sequence"/>
</dbReference>
<dbReference type="EMBL" id="BPMK01000003">
    <property type="protein sequence ID" value="GIZ50802.1"/>
    <property type="molecule type" value="Genomic_DNA"/>
</dbReference>
<evidence type="ECO:0000256" key="9">
    <source>
        <dbReference type="SAM" id="Phobius"/>
    </source>
</evidence>
<evidence type="ECO:0000256" key="7">
    <source>
        <dbReference type="ARBA" id="ARBA00029447"/>
    </source>
</evidence>
<keyword evidence="4 9" id="KW-0812">Transmembrane</keyword>
<name>A0ABQ4Q0V0_9BURK</name>
<evidence type="ECO:0000256" key="6">
    <source>
        <dbReference type="ARBA" id="ARBA00023136"/>
    </source>
</evidence>
<dbReference type="SMART" id="SM00283">
    <property type="entry name" value="MA"/>
    <property type="match status" value="1"/>
</dbReference>
<dbReference type="Pfam" id="PF00672">
    <property type="entry name" value="HAMP"/>
    <property type="match status" value="1"/>
</dbReference>
<sequence length="497" mass="52641">MNFFKLGMAARLTMAFAAVLVLAAVLLAVAALNTSGDANTVVLACGLPVLALIAATGFWATRATLGALHQVVDTVERISNGDLTIQVEAGSEDEVGRMLTALGGLKDKMFGIVSRVRSGTTAVATTASQINRDNTALATRTETQTASLETTASSLEELTSTVRHNADNAQQANELVASAATLATRGGEVVTQVVDTMGSIKDSSRKIVDIISVIDGIAFQTNILALNAAVEAARAGEQGRGFAVVAAEVRTLAQRSASAAREIKELIGDSVEKVEAGNRLVDDAGKTMGDIVQAVRHVASLVRDISEASREQSIGIETVNQAVTEIDGMVQQNGVLLQDAMKTAGSLNEQAVSLLQLVAGFNLGSREYGTPEEAVALVKAGVDFMKQHGREALIAEINKLGKGRFVDRDLYLSAYSVDTHKVIAHGSNPRVIGMDGTQSKDTDGKFFLREMIATARSRGNGWVEYKWAHPVTNANEVKNSYFERCGDLSIACGVYKR</sequence>
<dbReference type="InterPro" id="IPR004089">
    <property type="entry name" value="MCPsignal_dom"/>
</dbReference>
<dbReference type="Gene3D" id="1.10.287.950">
    <property type="entry name" value="Methyl-accepting chemotaxis protein"/>
    <property type="match status" value="1"/>
</dbReference>
<feature type="transmembrane region" description="Helical" evidence="9">
    <location>
        <begin position="40"/>
        <end position="60"/>
    </location>
</feature>
<keyword evidence="3" id="KW-0488">Methylation</keyword>
<dbReference type="PROSITE" id="PS50111">
    <property type="entry name" value="CHEMOTAXIS_TRANSDUC_2"/>
    <property type="match status" value="1"/>
</dbReference>
<gene>
    <name evidence="12" type="ORF">NCCP691_08160</name>
</gene>
<feature type="domain" description="HAMP" evidence="11">
    <location>
        <begin position="62"/>
        <end position="114"/>
    </location>
</feature>
<evidence type="ECO:0000259" key="10">
    <source>
        <dbReference type="PROSITE" id="PS50111"/>
    </source>
</evidence>
<dbReference type="RefSeq" id="WP_220806974.1">
    <property type="nucleotide sequence ID" value="NZ_BPMK01000003.1"/>
</dbReference>
<accession>A0ABQ4Q0V0</accession>
<evidence type="ECO:0000259" key="11">
    <source>
        <dbReference type="PROSITE" id="PS50885"/>
    </source>
</evidence>
<protein>
    <recommendedName>
        <fullName evidence="14">Methyl-accepting chemotaxis protein</fullName>
    </recommendedName>
</protein>
<evidence type="ECO:0000256" key="8">
    <source>
        <dbReference type="PROSITE-ProRule" id="PRU00284"/>
    </source>
</evidence>
<evidence type="ECO:0000313" key="13">
    <source>
        <dbReference type="Proteomes" id="UP000887222"/>
    </source>
</evidence>
<keyword evidence="8" id="KW-0807">Transducer</keyword>
<dbReference type="PANTHER" id="PTHR43531">
    <property type="entry name" value="PROTEIN ICFG"/>
    <property type="match status" value="1"/>
</dbReference>
<dbReference type="SUPFAM" id="SSF58104">
    <property type="entry name" value="Methyl-accepting chemotaxis protein (MCP) signaling domain"/>
    <property type="match status" value="1"/>
</dbReference>
<keyword evidence="2" id="KW-1003">Cell membrane</keyword>
<evidence type="ECO:0008006" key="14">
    <source>
        <dbReference type="Google" id="ProtNLM"/>
    </source>
</evidence>
<dbReference type="Pfam" id="PF17200">
    <property type="entry name" value="sCache_2"/>
    <property type="match status" value="1"/>
</dbReference>
<dbReference type="Pfam" id="PF00015">
    <property type="entry name" value="MCPsignal"/>
    <property type="match status" value="1"/>
</dbReference>
<reference evidence="12 13" key="1">
    <citation type="journal article" date="2022" name="Int. J. Syst. Evol. Microbiol.">
        <title>Noviherbaspirillum aridicola sp. nov., isolated from an arid soil in Pakistan.</title>
        <authorList>
            <person name="Khan I.U."/>
            <person name="Saqib M."/>
            <person name="Amin A."/>
            <person name="Hussain F."/>
            <person name="Li L."/>
            <person name="Liu Y.H."/>
            <person name="Fang B.Z."/>
            <person name="Ahmed I."/>
            <person name="Li W.J."/>
        </authorList>
    </citation>
    <scope>NUCLEOTIDE SEQUENCE [LARGE SCALE GENOMIC DNA]</scope>
    <source>
        <strain evidence="12 13">NCCP-691</strain>
    </source>
</reference>
<proteinExistence type="inferred from homology"/>
<dbReference type="InterPro" id="IPR051310">
    <property type="entry name" value="MCP_chemotaxis"/>
</dbReference>
<dbReference type="InterPro" id="IPR004090">
    <property type="entry name" value="Chemotax_Me-accpt_rcpt"/>
</dbReference>
<dbReference type="InterPro" id="IPR033480">
    <property type="entry name" value="sCache_2"/>
</dbReference>
<keyword evidence="6 9" id="KW-0472">Membrane</keyword>
<evidence type="ECO:0000256" key="5">
    <source>
        <dbReference type="ARBA" id="ARBA00022989"/>
    </source>
</evidence>
<comment type="caution">
    <text evidence="12">The sequence shown here is derived from an EMBL/GenBank/DDBJ whole genome shotgun (WGS) entry which is preliminary data.</text>
</comment>
<organism evidence="12 13">
    <name type="scientific">Noviherbaspirillum aridicola</name>
    <dbReference type="NCBI Taxonomy" id="2849687"/>
    <lineage>
        <taxon>Bacteria</taxon>
        <taxon>Pseudomonadati</taxon>
        <taxon>Pseudomonadota</taxon>
        <taxon>Betaproteobacteria</taxon>
        <taxon>Burkholderiales</taxon>
        <taxon>Oxalobacteraceae</taxon>
        <taxon>Noviherbaspirillum</taxon>
    </lineage>
</organism>
<evidence type="ECO:0000256" key="2">
    <source>
        <dbReference type="ARBA" id="ARBA00022475"/>
    </source>
</evidence>
<evidence type="ECO:0000256" key="1">
    <source>
        <dbReference type="ARBA" id="ARBA00004651"/>
    </source>
</evidence>
<dbReference type="PRINTS" id="PR00260">
    <property type="entry name" value="CHEMTRNSDUCR"/>
</dbReference>
<evidence type="ECO:0000256" key="4">
    <source>
        <dbReference type="ARBA" id="ARBA00022692"/>
    </source>
</evidence>
<comment type="subcellular location">
    <subcellularLocation>
        <location evidence="1">Cell membrane</location>
        <topology evidence="1">Multi-pass membrane protein</topology>
    </subcellularLocation>
</comment>
<dbReference type="Gene3D" id="3.30.450.20">
    <property type="entry name" value="PAS domain"/>
    <property type="match status" value="1"/>
</dbReference>
<comment type="similarity">
    <text evidence="7">Belongs to the methyl-accepting chemotaxis (MCP) protein family.</text>
</comment>
<dbReference type="CDD" id="cd11386">
    <property type="entry name" value="MCP_signal"/>
    <property type="match status" value="1"/>
</dbReference>
<feature type="domain" description="Methyl-accepting transducer" evidence="10">
    <location>
        <begin position="119"/>
        <end position="348"/>
    </location>
</feature>
<evidence type="ECO:0000313" key="12">
    <source>
        <dbReference type="EMBL" id="GIZ50802.1"/>
    </source>
</evidence>
<dbReference type="PROSITE" id="PS50885">
    <property type="entry name" value="HAMP"/>
    <property type="match status" value="1"/>
</dbReference>
<dbReference type="PANTHER" id="PTHR43531:SF14">
    <property type="entry name" value="METHYL-ACCEPTING CHEMOTAXIS PROTEIN I-RELATED"/>
    <property type="match status" value="1"/>
</dbReference>
<evidence type="ECO:0000256" key="3">
    <source>
        <dbReference type="ARBA" id="ARBA00022481"/>
    </source>
</evidence>